<dbReference type="SUPFAM" id="SSF53474">
    <property type="entry name" value="alpha/beta-Hydrolases"/>
    <property type="match status" value="1"/>
</dbReference>
<dbReference type="Gene3D" id="3.40.50.1820">
    <property type="entry name" value="alpha/beta hydrolase"/>
    <property type="match status" value="1"/>
</dbReference>
<dbReference type="Pfam" id="PF07859">
    <property type="entry name" value="Abhydrolase_3"/>
    <property type="match status" value="1"/>
</dbReference>
<dbReference type="InterPro" id="IPR029058">
    <property type="entry name" value="AB_hydrolase_fold"/>
</dbReference>
<keyword evidence="4" id="KW-1185">Reference proteome</keyword>
<proteinExistence type="predicted"/>
<dbReference type="GO" id="GO:0016787">
    <property type="term" value="F:hydrolase activity"/>
    <property type="evidence" value="ECO:0007669"/>
    <property type="project" value="UniProtKB-KW"/>
</dbReference>
<dbReference type="Proteomes" id="UP000076761">
    <property type="component" value="Unassembled WGS sequence"/>
</dbReference>
<dbReference type="EMBL" id="KV425579">
    <property type="protein sequence ID" value="KZT24242.1"/>
    <property type="molecule type" value="Genomic_DNA"/>
</dbReference>
<dbReference type="InterPro" id="IPR013094">
    <property type="entry name" value="AB_hydrolase_3"/>
</dbReference>
<dbReference type="STRING" id="1314782.A0A165RTA7"/>
<reference evidence="3 4" key="1">
    <citation type="journal article" date="2016" name="Mol. Biol. Evol.">
        <title>Comparative Genomics of Early-Diverging Mushroom-Forming Fungi Provides Insights into the Origins of Lignocellulose Decay Capabilities.</title>
        <authorList>
            <person name="Nagy L.G."/>
            <person name="Riley R."/>
            <person name="Tritt A."/>
            <person name="Adam C."/>
            <person name="Daum C."/>
            <person name="Floudas D."/>
            <person name="Sun H."/>
            <person name="Yadav J.S."/>
            <person name="Pangilinan J."/>
            <person name="Larsson K.H."/>
            <person name="Matsuura K."/>
            <person name="Barry K."/>
            <person name="Labutti K."/>
            <person name="Kuo R."/>
            <person name="Ohm R.A."/>
            <person name="Bhattacharya S.S."/>
            <person name="Shirouzu T."/>
            <person name="Yoshinaga Y."/>
            <person name="Martin F.M."/>
            <person name="Grigoriev I.V."/>
            <person name="Hibbett D.S."/>
        </authorList>
    </citation>
    <scope>NUCLEOTIDE SEQUENCE [LARGE SCALE GENOMIC DNA]</scope>
    <source>
        <strain evidence="3 4">HHB14362 ss-1</strain>
    </source>
</reference>
<organism evidence="3 4">
    <name type="scientific">Neolentinus lepideus HHB14362 ss-1</name>
    <dbReference type="NCBI Taxonomy" id="1314782"/>
    <lineage>
        <taxon>Eukaryota</taxon>
        <taxon>Fungi</taxon>
        <taxon>Dikarya</taxon>
        <taxon>Basidiomycota</taxon>
        <taxon>Agaricomycotina</taxon>
        <taxon>Agaricomycetes</taxon>
        <taxon>Gloeophyllales</taxon>
        <taxon>Gloeophyllaceae</taxon>
        <taxon>Neolentinus</taxon>
    </lineage>
</organism>
<dbReference type="OrthoDB" id="2152029at2759"/>
<dbReference type="InParanoid" id="A0A165RTA7"/>
<keyword evidence="1" id="KW-0378">Hydrolase</keyword>
<protein>
    <recommendedName>
        <fullName evidence="2">Alpha/beta hydrolase fold-3 domain-containing protein</fullName>
    </recommendedName>
</protein>
<dbReference type="PANTHER" id="PTHR48081">
    <property type="entry name" value="AB HYDROLASE SUPERFAMILY PROTEIN C4A8.06C"/>
    <property type="match status" value="1"/>
</dbReference>
<evidence type="ECO:0000259" key="2">
    <source>
        <dbReference type="Pfam" id="PF07859"/>
    </source>
</evidence>
<evidence type="ECO:0000313" key="4">
    <source>
        <dbReference type="Proteomes" id="UP000076761"/>
    </source>
</evidence>
<dbReference type="AlphaFoldDB" id="A0A165RTA7"/>
<evidence type="ECO:0000313" key="3">
    <source>
        <dbReference type="EMBL" id="KZT24242.1"/>
    </source>
</evidence>
<feature type="domain" description="Alpha/beta hydrolase fold-3" evidence="2">
    <location>
        <begin position="2"/>
        <end position="133"/>
    </location>
</feature>
<dbReference type="InterPro" id="IPR050300">
    <property type="entry name" value="GDXG_lipolytic_enzyme"/>
</dbReference>
<evidence type="ECO:0000256" key="1">
    <source>
        <dbReference type="ARBA" id="ARBA00022801"/>
    </source>
</evidence>
<sequence length="210" mass="23127">MHGGAYAFLSASPRDPTTHIGRGLMERDGSTGRLFSIKYRLTMTADNEIVNPFSTQLIDALTGYYYIVHTVGFSPANIILDGDSAGAKLALALTLYVVENPNREDVKIPAPPGKLFLLSPWCDLSPICATPRSSWAEFVGIDYLHSDDSPVEGSDFSWSVRTARSRSEPLHLPCSDASLSVRLVQRFPSHVYTYEPSEATHDFLGMTWIA</sequence>
<name>A0A165RTA7_9AGAM</name>
<dbReference type="PANTHER" id="PTHR48081:SF26">
    <property type="entry name" value="ALPHA_BETA HYDROLASE FOLD-3 DOMAIN-CONTAINING PROTEIN"/>
    <property type="match status" value="1"/>
</dbReference>
<accession>A0A165RTA7</accession>
<gene>
    <name evidence="3" type="ORF">NEOLEDRAFT_1135402</name>
</gene>